<proteinExistence type="predicted"/>
<dbReference type="NCBIfam" id="TIGR00199">
    <property type="entry name" value="PncC_domain"/>
    <property type="match status" value="1"/>
</dbReference>
<evidence type="ECO:0000313" key="3">
    <source>
        <dbReference type="Proteomes" id="UP000664209"/>
    </source>
</evidence>
<dbReference type="AlphaFoldDB" id="A0A939LSZ2"/>
<evidence type="ECO:0000259" key="1">
    <source>
        <dbReference type="Pfam" id="PF02464"/>
    </source>
</evidence>
<accession>A0A939LSZ2</accession>
<dbReference type="InterPro" id="IPR036653">
    <property type="entry name" value="CinA-like_C"/>
</dbReference>
<sequence>MPRRAVELLTRLGRTVAVAESLTGGALTDDLVTVPGASRCLRGGVVAYATDLKHELLGVDAGLLSRVGPVHPDVARAMAEGVRTRLAADYGLATTGVAGPDPQGGRPPGTFHVAVAGPLGVEVRSAAPAETEVPGRHEVRAAARAACLGLLLEALGRENRERNR</sequence>
<dbReference type="RefSeq" id="WP_208057027.1">
    <property type="nucleotide sequence ID" value="NZ_JAGEMK010000011.1"/>
</dbReference>
<protein>
    <submittedName>
        <fullName evidence="2">CinA family protein</fullName>
    </submittedName>
</protein>
<reference evidence="2" key="1">
    <citation type="submission" date="2021-03" db="EMBL/GenBank/DDBJ databases">
        <title>Actinotalea soli sp. nov., isolated from soil.</title>
        <authorList>
            <person name="Ping W."/>
            <person name="Zhang J."/>
        </authorList>
    </citation>
    <scope>NUCLEOTIDE SEQUENCE</scope>
    <source>
        <strain evidence="2">BY-33</strain>
    </source>
</reference>
<evidence type="ECO:0000313" key="2">
    <source>
        <dbReference type="EMBL" id="MBO1753318.1"/>
    </source>
</evidence>
<gene>
    <name evidence="2" type="ORF">J4G33_16030</name>
</gene>
<dbReference type="Pfam" id="PF02464">
    <property type="entry name" value="CinA"/>
    <property type="match status" value="1"/>
</dbReference>
<dbReference type="EMBL" id="JAGEMK010000011">
    <property type="protein sequence ID" value="MBO1753318.1"/>
    <property type="molecule type" value="Genomic_DNA"/>
</dbReference>
<keyword evidence="3" id="KW-1185">Reference proteome</keyword>
<comment type="caution">
    <text evidence="2">The sequence shown here is derived from an EMBL/GenBank/DDBJ whole genome shotgun (WGS) entry which is preliminary data.</text>
</comment>
<name>A0A939LSZ2_9CELL</name>
<dbReference type="Proteomes" id="UP000664209">
    <property type="component" value="Unassembled WGS sequence"/>
</dbReference>
<dbReference type="InterPro" id="IPR008136">
    <property type="entry name" value="CinA_C"/>
</dbReference>
<dbReference type="SUPFAM" id="SSF142433">
    <property type="entry name" value="CinA-like"/>
    <property type="match status" value="1"/>
</dbReference>
<organism evidence="2 3">
    <name type="scientific">Actinotalea soli</name>
    <dbReference type="NCBI Taxonomy" id="2819234"/>
    <lineage>
        <taxon>Bacteria</taxon>
        <taxon>Bacillati</taxon>
        <taxon>Actinomycetota</taxon>
        <taxon>Actinomycetes</taxon>
        <taxon>Micrococcales</taxon>
        <taxon>Cellulomonadaceae</taxon>
        <taxon>Actinotalea</taxon>
    </lineage>
</organism>
<dbReference type="Gene3D" id="3.90.950.20">
    <property type="entry name" value="CinA-like"/>
    <property type="match status" value="1"/>
</dbReference>
<feature type="domain" description="CinA C-terminal" evidence="1">
    <location>
        <begin position="4"/>
        <end position="154"/>
    </location>
</feature>